<organism evidence="2 3">
    <name type="scientific">Macrolepiota fuliginosa MF-IS2</name>
    <dbReference type="NCBI Taxonomy" id="1400762"/>
    <lineage>
        <taxon>Eukaryota</taxon>
        <taxon>Fungi</taxon>
        <taxon>Dikarya</taxon>
        <taxon>Basidiomycota</taxon>
        <taxon>Agaricomycotina</taxon>
        <taxon>Agaricomycetes</taxon>
        <taxon>Agaricomycetidae</taxon>
        <taxon>Agaricales</taxon>
        <taxon>Agaricineae</taxon>
        <taxon>Agaricaceae</taxon>
        <taxon>Macrolepiota</taxon>
    </lineage>
</organism>
<gene>
    <name evidence="2" type="ORF">P691DRAFT_695568</name>
</gene>
<feature type="region of interest" description="Disordered" evidence="1">
    <location>
        <begin position="1"/>
        <end position="69"/>
    </location>
</feature>
<evidence type="ECO:0000313" key="2">
    <source>
        <dbReference type="EMBL" id="KAF9453177.1"/>
    </source>
</evidence>
<protein>
    <submittedName>
        <fullName evidence="2">Uncharacterized protein</fullName>
    </submittedName>
</protein>
<keyword evidence="3" id="KW-1185">Reference proteome</keyword>
<name>A0A9P5XMM2_9AGAR</name>
<sequence length="69" mass="7712">DCKQDYVAPFNVSEQPTPAPTLVGRSEEDKKPKVEYPDSVSEYRKHSRSKGDNGNVPGAKGRLQKLPKR</sequence>
<evidence type="ECO:0000256" key="1">
    <source>
        <dbReference type="SAM" id="MobiDB-lite"/>
    </source>
</evidence>
<proteinExistence type="predicted"/>
<dbReference type="EMBL" id="MU151064">
    <property type="protein sequence ID" value="KAF9453177.1"/>
    <property type="molecule type" value="Genomic_DNA"/>
</dbReference>
<comment type="caution">
    <text evidence="2">The sequence shown here is derived from an EMBL/GenBank/DDBJ whole genome shotgun (WGS) entry which is preliminary data.</text>
</comment>
<feature type="non-terminal residue" evidence="2">
    <location>
        <position position="1"/>
    </location>
</feature>
<dbReference type="AlphaFoldDB" id="A0A9P5XMM2"/>
<dbReference type="Proteomes" id="UP000807342">
    <property type="component" value="Unassembled WGS sequence"/>
</dbReference>
<feature type="compositionally biased region" description="Basic and acidic residues" evidence="1">
    <location>
        <begin position="25"/>
        <end position="44"/>
    </location>
</feature>
<accession>A0A9P5XMM2</accession>
<reference evidence="2" key="1">
    <citation type="submission" date="2020-11" db="EMBL/GenBank/DDBJ databases">
        <authorList>
            <consortium name="DOE Joint Genome Institute"/>
            <person name="Ahrendt S."/>
            <person name="Riley R."/>
            <person name="Andreopoulos W."/>
            <person name="Labutti K."/>
            <person name="Pangilinan J."/>
            <person name="Ruiz-Duenas F.J."/>
            <person name="Barrasa J.M."/>
            <person name="Sanchez-Garcia M."/>
            <person name="Camarero S."/>
            <person name="Miyauchi S."/>
            <person name="Serrano A."/>
            <person name="Linde D."/>
            <person name="Babiker R."/>
            <person name="Drula E."/>
            <person name="Ayuso-Fernandez I."/>
            <person name="Pacheco R."/>
            <person name="Padilla G."/>
            <person name="Ferreira P."/>
            <person name="Barriuso J."/>
            <person name="Kellner H."/>
            <person name="Castanera R."/>
            <person name="Alfaro M."/>
            <person name="Ramirez L."/>
            <person name="Pisabarro A.G."/>
            <person name="Kuo A."/>
            <person name="Tritt A."/>
            <person name="Lipzen A."/>
            <person name="He G."/>
            <person name="Yan M."/>
            <person name="Ng V."/>
            <person name="Cullen D."/>
            <person name="Martin F."/>
            <person name="Rosso M.-N."/>
            <person name="Henrissat B."/>
            <person name="Hibbett D."/>
            <person name="Martinez A.T."/>
            <person name="Grigoriev I.V."/>
        </authorList>
    </citation>
    <scope>NUCLEOTIDE SEQUENCE</scope>
    <source>
        <strain evidence="2">MF-IS2</strain>
    </source>
</reference>
<evidence type="ECO:0000313" key="3">
    <source>
        <dbReference type="Proteomes" id="UP000807342"/>
    </source>
</evidence>